<feature type="transmembrane region" description="Helical" evidence="7">
    <location>
        <begin position="174"/>
        <end position="197"/>
    </location>
</feature>
<evidence type="ECO:0000256" key="2">
    <source>
        <dbReference type="ARBA" id="ARBA00008821"/>
    </source>
</evidence>
<feature type="transmembrane region" description="Helical" evidence="7">
    <location>
        <begin position="384"/>
        <end position="403"/>
    </location>
</feature>
<feature type="transmembrane region" description="Helical" evidence="7">
    <location>
        <begin position="328"/>
        <end position="350"/>
    </location>
</feature>
<keyword evidence="4 7" id="KW-0812">Transmembrane</keyword>
<dbReference type="PANTHER" id="PTHR42810:SF2">
    <property type="entry name" value="PURINE PERMEASE C1399.01C-RELATED"/>
    <property type="match status" value="1"/>
</dbReference>
<feature type="transmembrane region" description="Helical" evidence="7">
    <location>
        <begin position="249"/>
        <end position="270"/>
    </location>
</feature>
<feature type="transmembrane region" description="Helical" evidence="7">
    <location>
        <begin position="204"/>
        <end position="223"/>
    </location>
</feature>
<evidence type="ECO:0000313" key="9">
    <source>
        <dbReference type="Proteomes" id="UP000612456"/>
    </source>
</evidence>
<evidence type="ECO:0000313" key="8">
    <source>
        <dbReference type="EMBL" id="GGD55517.1"/>
    </source>
</evidence>
<feature type="transmembrane region" description="Helical" evidence="7">
    <location>
        <begin position="140"/>
        <end position="162"/>
    </location>
</feature>
<dbReference type="NCBIfam" id="NF037981">
    <property type="entry name" value="NCS2_1"/>
    <property type="match status" value="1"/>
</dbReference>
<sequence>MHEQEKANVLPDQDPVYLTVGVEEKLPVHKTVLYGLQHVFVSNVWLDPVFVAALIGLPMALAANMVNAIFIAAGLVTLVQATRLVKLPVVQGPSAAFDSLLISSGKDNGLAAAGGGIVLSGLIVFALAVTGVLGRLKSIFTPVVSGAVILVVGIALSGFTLYEFLGGSPDMDTFATVPVLTMSVTTALVVILLSVFAKGLLRSFAFLIALVVGDLIAFGWGKLDFSSVAEKSWLGMPHFLPYGSLTFDWPTFAVFFFAYMVAVIEAMGVYHAASDMVRVPLTAKQIRYGFSGEAAGSIASTLIGGFPTTAYAQNVGLLRLTGMGSRHAVTAAGVIFLILGFVPKAGALLVVTPGAVVGGLFLPAAASLIYSGVGILGRMAKTEANFAIAGLSILLAISLPPIFEGAAGFAGKFLSNTIMVGALTAIVLQLALVNIPGWLRMLRPKPREASS</sequence>
<comment type="subcellular location">
    <subcellularLocation>
        <location evidence="1">Membrane</location>
        <topology evidence="1">Multi-pass membrane protein</topology>
    </subcellularLocation>
</comment>
<gene>
    <name evidence="8" type="ORF">GCM10010911_11520</name>
</gene>
<evidence type="ECO:0000256" key="3">
    <source>
        <dbReference type="ARBA" id="ARBA00022448"/>
    </source>
</evidence>
<evidence type="ECO:0000256" key="5">
    <source>
        <dbReference type="ARBA" id="ARBA00022989"/>
    </source>
</evidence>
<proteinExistence type="inferred from homology"/>
<accession>A0A916YPH3</accession>
<keyword evidence="6 7" id="KW-0472">Membrane</keyword>
<feature type="transmembrane region" description="Helical" evidence="7">
    <location>
        <begin position="110"/>
        <end position="133"/>
    </location>
</feature>
<dbReference type="InterPro" id="IPR006043">
    <property type="entry name" value="NCS2"/>
</dbReference>
<comment type="caution">
    <text evidence="8">The sequence shown here is derived from an EMBL/GenBank/DDBJ whole genome shotgun (WGS) entry which is preliminary data.</text>
</comment>
<reference evidence="8" key="2">
    <citation type="submission" date="2020-09" db="EMBL/GenBank/DDBJ databases">
        <authorList>
            <person name="Sun Q."/>
            <person name="Zhou Y."/>
        </authorList>
    </citation>
    <scope>NUCLEOTIDE SEQUENCE</scope>
    <source>
        <strain evidence="8">CGMCC 1.15178</strain>
    </source>
</reference>
<feature type="transmembrane region" description="Helical" evidence="7">
    <location>
        <begin position="418"/>
        <end position="439"/>
    </location>
</feature>
<feature type="transmembrane region" description="Helical" evidence="7">
    <location>
        <begin position="44"/>
        <end position="62"/>
    </location>
</feature>
<dbReference type="Pfam" id="PF00860">
    <property type="entry name" value="Xan_ur_permease"/>
    <property type="match status" value="1"/>
</dbReference>
<organism evidence="8 9">
    <name type="scientific">Paenibacillus nasutitermitis</name>
    <dbReference type="NCBI Taxonomy" id="1652958"/>
    <lineage>
        <taxon>Bacteria</taxon>
        <taxon>Bacillati</taxon>
        <taxon>Bacillota</taxon>
        <taxon>Bacilli</taxon>
        <taxon>Bacillales</taxon>
        <taxon>Paenibacillaceae</taxon>
        <taxon>Paenibacillus</taxon>
    </lineage>
</organism>
<keyword evidence="3" id="KW-0813">Transport</keyword>
<reference evidence="8" key="1">
    <citation type="journal article" date="2014" name="Int. J. Syst. Evol. Microbiol.">
        <title>Complete genome sequence of Corynebacterium casei LMG S-19264T (=DSM 44701T), isolated from a smear-ripened cheese.</title>
        <authorList>
            <consortium name="US DOE Joint Genome Institute (JGI-PGF)"/>
            <person name="Walter F."/>
            <person name="Albersmeier A."/>
            <person name="Kalinowski J."/>
            <person name="Ruckert C."/>
        </authorList>
    </citation>
    <scope>NUCLEOTIDE SEQUENCE</scope>
    <source>
        <strain evidence="8">CGMCC 1.15178</strain>
    </source>
</reference>
<feature type="transmembrane region" description="Helical" evidence="7">
    <location>
        <begin position="356"/>
        <end position="377"/>
    </location>
</feature>
<dbReference type="GO" id="GO:0042907">
    <property type="term" value="F:xanthine transmembrane transporter activity"/>
    <property type="evidence" value="ECO:0007669"/>
    <property type="project" value="TreeGrafter"/>
</dbReference>
<protein>
    <submittedName>
        <fullName evidence="8">Uracil permease</fullName>
    </submittedName>
</protein>
<dbReference type="EMBL" id="BMHP01000001">
    <property type="protein sequence ID" value="GGD55517.1"/>
    <property type="molecule type" value="Genomic_DNA"/>
</dbReference>
<comment type="similarity">
    <text evidence="2">Belongs to the nucleobase:cation symporter-2 (NCS2) (TC 2.A.40) family.</text>
</comment>
<name>A0A916YPH3_9BACL</name>
<evidence type="ECO:0000256" key="1">
    <source>
        <dbReference type="ARBA" id="ARBA00004141"/>
    </source>
</evidence>
<dbReference type="GO" id="GO:0005886">
    <property type="term" value="C:plasma membrane"/>
    <property type="evidence" value="ECO:0007669"/>
    <property type="project" value="TreeGrafter"/>
</dbReference>
<dbReference type="Proteomes" id="UP000612456">
    <property type="component" value="Unassembled WGS sequence"/>
</dbReference>
<keyword evidence="9" id="KW-1185">Reference proteome</keyword>
<keyword evidence="5 7" id="KW-1133">Transmembrane helix</keyword>
<dbReference type="RefSeq" id="WP_188989956.1">
    <property type="nucleotide sequence ID" value="NZ_BMHP01000001.1"/>
</dbReference>
<evidence type="ECO:0000256" key="7">
    <source>
        <dbReference type="SAM" id="Phobius"/>
    </source>
</evidence>
<dbReference type="AlphaFoldDB" id="A0A916YPH3"/>
<evidence type="ECO:0000256" key="4">
    <source>
        <dbReference type="ARBA" id="ARBA00022692"/>
    </source>
</evidence>
<dbReference type="PANTHER" id="PTHR42810">
    <property type="entry name" value="PURINE PERMEASE C1399.01C-RELATED"/>
    <property type="match status" value="1"/>
</dbReference>
<evidence type="ECO:0000256" key="6">
    <source>
        <dbReference type="ARBA" id="ARBA00023136"/>
    </source>
</evidence>